<keyword evidence="1" id="KW-0732">Signal</keyword>
<proteinExistence type="predicted"/>
<dbReference type="EMBL" id="JBHRXI010000025">
    <property type="protein sequence ID" value="MFC3615919.1"/>
    <property type="molecule type" value="Genomic_DNA"/>
</dbReference>
<dbReference type="Pfam" id="PF01607">
    <property type="entry name" value="CBM_14"/>
    <property type="match status" value="1"/>
</dbReference>
<feature type="chain" id="PRO_5046438016" evidence="1">
    <location>
        <begin position="22"/>
        <end position="52"/>
    </location>
</feature>
<protein>
    <submittedName>
        <fullName evidence="3">Chitin-binding domain-containing protein</fullName>
    </submittedName>
</protein>
<evidence type="ECO:0000313" key="4">
    <source>
        <dbReference type="Proteomes" id="UP001595629"/>
    </source>
</evidence>
<sequence>MKTKIALTALALIALPAVSFAMCSDRQHQAQSCAAGSQWNADTQSCEKVVNS</sequence>
<name>A0ABV7TMC0_9RHOB</name>
<keyword evidence="4" id="KW-1185">Reference proteome</keyword>
<accession>A0ABV7TMC0</accession>
<dbReference type="RefSeq" id="WP_386737196.1">
    <property type="nucleotide sequence ID" value="NZ_JBHRXI010000025.1"/>
</dbReference>
<feature type="domain" description="Chitin-binding type-2" evidence="2">
    <location>
        <begin position="20"/>
        <end position="49"/>
    </location>
</feature>
<dbReference type="InterPro" id="IPR036508">
    <property type="entry name" value="Chitin-bd_dom_sf"/>
</dbReference>
<evidence type="ECO:0000313" key="3">
    <source>
        <dbReference type="EMBL" id="MFC3615919.1"/>
    </source>
</evidence>
<feature type="signal peptide" evidence="1">
    <location>
        <begin position="1"/>
        <end position="21"/>
    </location>
</feature>
<gene>
    <name evidence="3" type="ORF">ACFORG_19375</name>
</gene>
<dbReference type="InterPro" id="IPR002557">
    <property type="entry name" value="Chitin-bd_dom"/>
</dbReference>
<comment type="caution">
    <text evidence="3">The sequence shown here is derived from an EMBL/GenBank/DDBJ whole genome shotgun (WGS) entry which is preliminary data.</text>
</comment>
<dbReference type="Proteomes" id="UP001595629">
    <property type="component" value="Unassembled WGS sequence"/>
</dbReference>
<evidence type="ECO:0000256" key="1">
    <source>
        <dbReference type="SAM" id="SignalP"/>
    </source>
</evidence>
<reference evidence="4" key="1">
    <citation type="journal article" date="2019" name="Int. J. Syst. Evol. Microbiol.">
        <title>The Global Catalogue of Microorganisms (GCM) 10K type strain sequencing project: providing services to taxonomists for standard genome sequencing and annotation.</title>
        <authorList>
            <consortium name="The Broad Institute Genomics Platform"/>
            <consortium name="The Broad Institute Genome Sequencing Center for Infectious Disease"/>
            <person name="Wu L."/>
            <person name="Ma J."/>
        </authorList>
    </citation>
    <scope>NUCLEOTIDE SEQUENCE [LARGE SCALE GENOMIC DNA]</scope>
    <source>
        <strain evidence="4">KCTC 42911</strain>
    </source>
</reference>
<organism evidence="3 4">
    <name type="scientific">Lutimaribacter marinistellae</name>
    <dbReference type="NCBI Taxonomy" id="1820329"/>
    <lineage>
        <taxon>Bacteria</taxon>
        <taxon>Pseudomonadati</taxon>
        <taxon>Pseudomonadota</taxon>
        <taxon>Alphaproteobacteria</taxon>
        <taxon>Rhodobacterales</taxon>
        <taxon>Roseobacteraceae</taxon>
        <taxon>Lutimaribacter</taxon>
    </lineage>
</organism>
<evidence type="ECO:0000259" key="2">
    <source>
        <dbReference type="Pfam" id="PF01607"/>
    </source>
</evidence>
<dbReference type="SUPFAM" id="SSF57625">
    <property type="entry name" value="Invertebrate chitin-binding proteins"/>
    <property type="match status" value="1"/>
</dbReference>